<reference evidence="1 2" key="2">
    <citation type="submission" date="2007-09" db="EMBL/GenBank/DDBJ databases">
        <authorList>
            <person name="Fulton L."/>
            <person name="Clifton S."/>
            <person name="Fulton B."/>
            <person name="Xu J."/>
            <person name="Minx P."/>
            <person name="Pepin K.H."/>
            <person name="Johnson M."/>
            <person name="Thiruvilangam P."/>
            <person name="Bhonagiri V."/>
            <person name="Nash W.E."/>
            <person name="Mardis E.R."/>
            <person name="Wilson R.K."/>
        </authorList>
    </citation>
    <scope>NUCLEOTIDE SEQUENCE [LARGE SCALE GENOMIC DNA]</scope>
    <source>
        <strain evidence="1 2">DSM 3991</strain>
    </source>
</reference>
<dbReference type="HOGENOM" id="CLU_2142144_0_0_9"/>
<dbReference type="EMBL" id="ABAW02000024">
    <property type="protein sequence ID" value="EDP10767.1"/>
    <property type="molecule type" value="Genomic_DNA"/>
</dbReference>
<comment type="caution">
    <text evidence="1">The sequence shown here is derived from an EMBL/GenBank/DDBJ whole genome shotgun (WGS) entry which is preliminary data.</text>
</comment>
<sequence length="112" mass="14019">MFNLAIYDNPKYDQLINTKNYMRVWSFHENYFLQKAHIKFKTLGGKNIPLNYLLLCKECHQESCDFDDRYFYAYICYMRKNKYKIIEKRNRRFMQAIYEIVYQMNKKYTDNR</sequence>
<organism evidence="1 2">
    <name type="scientific">Amedibacillus dolichus DSM 3991</name>
    <dbReference type="NCBI Taxonomy" id="428127"/>
    <lineage>
        <taxon>Bacteria</taxon>
        <taxon>Bacillati</taxon>
        <taxon>Bacillota</taxon>
        <taxon>Erysipelotrichia</taxon>
        <taxon>Erysipelotrichales</taxon>
        <taxon>Erysipelotrichaceae</taxon>
        <taxon>Amedibacillus</taxon>
    </lineage>
</organism>
<evidence type="ECO:0000313" key="2">
    <source>
        <dbReference type="Proteomes" id="UP000004090"/>
    </source>
</evidence>
<reference evidence="1 2" key="1">
    <citation type="submission" date="2007-09" db="EMBL/GenBank/DDBJ databases">
        <title>Draft genome sequence of Eubacterium dolichum (DSM 3991).</title>
        <authorList>
            <person name="Sudarsanam P."/>
            <person name="Ley R."/>
            <person name="Guruge J."/>
            <person name="Turnbaugh P.J."/>
            <person name="Mahowald M."/>
            <person name="Liep D."/>
            <person name="Gordon J."/>
        </authorList>
    </citation>
    <scope>NUCLEOTIDE SEQUENCE [LARGE SCALE GENOMIC DNA]</scope>
    <source>
        <strain evidence="1 2">DSM 3991</strain>
    </source>
</reference>
<protein>
    <recommendedName>
        <fullName evidence="3">HNH domain-containing protein</fullName>
    </recommendedName>
</protein>
<dbReference type="Proteomes" id="UP000004090">
    <property type="component" value="Unassembled WGS sequence"/>
</dbReference>
<dbReference type="AlphaFoldDB" id="A8RDR5"/>
<name>A8RDR5_9FIRM</name>
<accession>A8RDR5</accession>
<dbReference type="STRING" id="428127.EUBDOL_02030"/>
<gene>
    <name evidence="1" type="ORF">EUBDOL_02030</name>
</gene>
<proteinExistence type="predicted"/>
<evidence type="ECO:0000313" key="1">
    <source>
        <dbReference type="EMBL" id="EDP10767.1"/>
    </source>
</evidence>
<evidence type="ECO:0008006" key="3">
    <source>
        <dbReference type="Google" id="ProtNLM"/>
    </source>
</evidence>